<feature type="region of interest" description="Disordered" evidence="1">
    <location>
        <begin position="68"/>
        <end position="123"/>
    </location>
</feature>
<feature type="compositionally biased region" description="Basic residues" evidence="1">
    <location>
        <begin position="100"/>
        <end position="122"/>
    </location>
</feature>
<protein>
    <submittedName>
        <fullName evidence="3">Serine protease</fullName>
    </submittedName>
</protein>
<feature type="region of interest" description="Disordered" evidence="1">
    <location>
        <begin position="145"/>
        <end position="233"/>
    </location>
</feature>
<accession>A0A0N4ZVQ1</accession>
<dbReference type="AlphaFoldDB" id="A0A0N4ZVQ1"/>
<organism evidence="2 3">
    <name type="scientific">Parastrongyloides trichosuri</name>
    <name type="common">Possum-specific nematode worm</name>
    <dbReference type="NCBI Taxonomy" id="131310"/>
    <lineage>
        <taxon>Eukaryota</taxon>
        <taxon>Metazoa</taxon>
        <taxon>Ecdysozoa</taxon>
        <taxon>Nematoda</taxon>
        <taxon>Chromadorea</taxon>
        <taxon>Rhabditida</taxon>
        <taxon>Tylenchina</taxon>
        <taxon>Panagrolaimomorpha</taxon>
        <taxon>Strongyloidoidea</taxon>
        <taxon>Strongyloididae</taxon>
        <taxon>Parastrongyloides</taxon>
    </lineage>
</organism>
<evidence type="ECO:0000256" key="1">
    <source>
        <dbReference type="SAM" id="MobiDB-lite"/>
    </source>
</evidence>
<reference evidence="3" key="1">
    <citation type="submission" date="2017-02" db="UniProtKB">
        <authorList>
            <consortium name="WormBaseParasite"/>
        </authorList>
    </citation>
    <scope>IDENTIFICATION</scope>
</reference>
<dbReference type="WBParaSite" id="PTRK_0001266400.1">
    <property type="protein sequence ID" value="PTRK_0001266400.1"/>
    <property type="gene ID" value="PTRK_0001266400"/>
</dbReference>
<evidence type="ECO:0000313" key="2">
    <source>
        <dbReference type="Proteomes" id="UP000038045"/>
    </source>
</evidence>
<evidence type="ECO:0000313" key="3">
    <source>
        <dbReference type="WBParaSite" id="PTRK_0001266400.1"/>
    </source>
</evidence>
<keyword evidence="2" id="KW-1185">Reference proteome</keyword>
<dbReference type="Proteomes" id="UP000038045">
    <property type="component" value="Unplaced"/>
</dbReference>
<sequence>MKPVPPCAAQGQAVGRRRAHGDATAVRLVGRLTDDLGEGGQGAGQGRLVAGAGLVGCLGRLYAPVMGGAVEHPVPGRRGVTAPGDGQKRRRPPGPVSLSRHWRQRQVGRQPRRSPARGQHHGVRLDQDGAVVALHAPAARPTAPVWRWSARPGPGPSSDRRALWVRPGAQNRRRGPASAWRLRATGAEPRSCRSARRRAAPAPVAAPPRRRRRRAGRGTGFPPAPAPGRGIRR</sequence>
<name>A0A0N4ZVQ1_PARTI</name>
<proteinExistence type="predicted"/>